<reference evidence="3" key="1">
    <citation type="journal article" date="2011" name="Genome Res.">
        <title>Phylogeny-wide analysis of social amoeba genomes highlights ancient origins for complex intercellular communication.</title>
        <authorList>
            <person name="Heidel A.J."/>
            <person name="Lawal H.M."/>
            <person name="Felder M."/>
            <person name="Schilde C."/>
            <person name="Helps N.R."/>
            <person name="Tunggal B."/>
            <person name="Rivero F."/>
            <person name="John U."/>
            <person name="Schleicher M."/>
            <person name="Eichinger L."/>
            <person name="Platzer M."/>
            <person name="Noegel A.A."/>
            <person name="Schaap P."/>
            <person name="Gloeckner G."/>
        </authorList>
    </citation>
    <scope>NUCLEOTIDE SEQUENCE [LARGE SCALE GENOMIC DNA]</scope>
    <source>
        <strain evidence="3">SH3</strain>
    </source>
</reference>
<dbReference type="GeneID" id="14876446"/>
<dbReference type="CDD" id="cd04301">
    <property type="entry name" value="NAT_SF"/>
    <property type="match status" value="1"/>
</dbReference>
<evidence type="ECO:0000313" key="2">
    <source>
        <dbReference type="EMBL" id="EGG24042.1"/>
    </source>
</evidence>
<sequence>MKIVIQEESQSDIQSIEDVTIEAFASAEHTSHTEQFIVRSLRNSNMLTVSLVAKCEDTGKIVGHIAASPITINNNNNNNNNDTDVNQSTTITTTTTKWYGLAPLSVLPAYQNKGIGTLLVDRLLRSLKDIGADGCVVLGSPKYYGRFGFKADSTKLVLPNVPPEYFQLLQFNHDSNNSRGCIPIGIVSFHSSFDAVN</sequence>
<dbReference type="Pfam" id="PF00583">
    <property type="entry name" value="Acetyltransf_1"/>
    <property type="match status" value="1"/>
</dbReference>
<evidence type="ECO:0000313" key="3">
    <source>
        <dbReference type="Proteomes" id="UP000007797"/>
    </source>
</evidence>
<proteinExistence type="predicted"/>
<dbReference type="Proteomes" id="UP000007797">
    <property type="component" value="Unassembled WGS sequence"/>
</dbReference>
<dbReference type="RefSeq" id="XP_004361893.1">
    <property type="nucleotide sequence ID" value="XM_004361836.1"/>
</dbReference>
<dbReference type="InterPro" id="IPR000182">
    <property type="entry name" value="GNAT_dom"/>
</dbReference>
<gene>
    <name evidence="2" type="ORF">DFA_06180</name>
</gene>
<dbReference type="InterPro" id="IPR016181">
    <property type="entry name" value="Acyl_CoA_acyltransferase"/>
</dbReference>
<dbReference type="EMBL" id="GL883007">
    <property type="protein sequence ID" value="EGG24042.1"/>
    <property type="molecule type" value="Genomic_DNA"/>
</dbReference>
<evidence type="ECO:0000259" key="1">
    <source>
        <dbReference type="PROSITE" id="PS51186"/>
    </source>
</evidence>
<dbReference type="GO" id="GO:0016747">
    <property type="term" value="F:acyltransferase activity, transferring groups other than amino-acyl groups"/>
    <property type="evidence" value="ECO:0007669"/>
    <property type="project" value="InterPro"/>
</dbReference>
<dbReference type="AlphaFoldDB" id="F4PKB8"/>
<feature type="domain" description="N-acetyltransferase" evidence="1">
    <location>
        <begin position="3"/>
        <end position="170"/>
    </location>
</feature>
<name>F4PKB8_CACFS</name>
<dbReference type="SUPFAM" id="SSF55729">
    <property type="entry name" value="Acyl-CoA N-acyltransferases (Nat)"/>
    <property type="match status" value="1"/>
</dbReference>
<protein>
    <recommendedName>
        <fullName evidence="1">N-acetyltransferase domain-containing protein</fullName>
    </recommendedName>
</protein>
<dbReference type="OMA" id="TRCHIGD"/>
<dbReference type="PROSITE" id="PS51186">
    <property type="entry name" value="GNAT"/>
    <property type="match status" value="1"/>
</dbReference>
<keyword evidence="3" id="KW-1185">Reference proteome</keyword>
<dbReference type="KEGG" id="dfa:DFA_06180"/>
<organism evidence="2 3">
    <name type="scientific">Cavenderia fasciculata</name>
    <name type="common">Slime mold</name>
    <name type="synonym">Dictyostelium fasciculatum</name>
    <dbReference type="NCBI Taxonomy" id="261658"/>
    <lineage>
        <taxon>Eukaryota</taxon>
        <taxon>Amoebozoa</taxon>
        <taxon>Evosea</taxon>
        <taxon>Eumycetozoa</taxon>
        <taxon>Dictyostelia</taxon>
        <taxon>Acytosteliales</taxon>
        <taxon>Cavenderiaceae</taxon>
        <taxon>Cavenderia</taxon>
    </lineage>
</organism>
<dbReference type="OrthoDB" id="202470at2759"/>
<dbReference type="Gene3D" id="3.40.630.30">
    <property type="match status" value="1"/>
</dbReference>
<accession>F4PKB8</accession>